<dbReference type="AlphaFoldDB" id="A0A0B5AWY8"/>
<name>A0A0B5AWY8_9BACL</name>
<dbReference type="Proteomes" id="UP000031449">
    <property type="component" value="Plasmid unnamed"/>
</dbReference>
<keyword evidence="1" id="KW-0614">Plasmid</keyword>
<dbReference type="HOGENOM" id="CLU_2806717_0_0_9"/>
<dbReference type="BioCyc" id="JESP1508404:G14D9-13059-MONOMER"/>
<dbReference type="KEGG" id="jeo:JMA_37750"/>
<sequence length="67" mass="7801">MSSTARDMVEGHQEIAMSIQAFMWEGKPHKSKKIERTVEEYEAFLEGIRKGCWDNYNSGAYDLGWKK</sequence>
<geneLocation type="plasmid" evidence="2"/>
<reference evidence="1 2" key="1">
    <citation type="submission" date="2014-08" db="EMBL/GenBank/DDBJ databases">
        <title>Complete genome of a marine bacteria Jeotgalibacillus malaysiensis.</title>
        <authorList>
            <person name="Yaakop A.S."/>
            <person name="Chan K.-G."/>
            <person name="Goh K.M."/>
        </authorList>
    </citation>
    <scope>NUCLEOTIDE SEQUENCE [LARGE SCALE GENOMIC DNA]</scope>
    <source>
        <strain evidence="1 2">D5</strain>
        <plasmid evidence="2">Plasmid</plasmid>
    </source>
</reference>
<protein>
    <submittedName>
        <fullName evidence="1">Uncharacterized protein</fullName>
    </submittedName>
</protein>
<accession>A0A0B5AWY8</accession>
<organism evidence="1 2">
    <name type="scientific">Jeotgalibacillus malaysiensis</name>
    <dbReference type="NCBI Taxonomy" id="1508404"/>
    <lineage>
        <taxon>Bacteria</taxon>
        <taxon>Bacillati</taxon>
        <taxon>Bacillota</taxon>
        <taxon>Bacilli</taxon>
        <taxon>Bacillales</taxon>
        <taxon>Caryophanaceae</taxon>
        <taxon>Jeotgalibacillus</taxon>
    </lineage>
</organism>
<gene>
    <name evidence="1" type="ORF">JMA_37750</name>
</gene>
<evidence type="ECO:0000313" key="2">
    <source>
        <dbReference type="Proteomes" id="UP000031449"/>
    </source>
</evidence>
<evidence type="ECO:0000313" key="1">
    <source>
        <dbReference type="EMBL" id="AJD93093.1"/>
    </source>
</evidence>
<dbReference type="EMBL" id="CP009417">
    <property type="protein sequence ID" value="AJD93093.1"/>
    <property type="molecule type" value="Genomic_DNA"/>
</dbReference>
<dbReference type="OrthoDB" id="2990362at2"/>
<keyword evidence="2" id="KW-1185">Reference proteome</keyword>
<proteinExistence type="predicted"/>